<evidence type="ECO:0000256" key="5">
    <source>
        <dbReference type="ARBA" id="ARBA00023014"/>
    </source>
</evidence>
<dbReference type="GO" id="GO:0046872">
    <property type="term" value="F:metal ion binding"/>
    <property type="evidence" value="ECO:0007669"/>
    <property type="project" value="UniProtKB-KW"/>
</dbReference>
<keyword evidence="1" id="KW-0004">4Fe-4S</keyword>
<gene>
    <name evidence="6" type="ORF">PDESU_01064</name>
</gene>
<dbReference type="RefSeq" id="WP_136078169.1">
    <property type="nucleotide sequence ID" value="NZ_CAAHFG010000001.1"/>
</dbReference>
<dbReference type="Gene3D" id="3.50.50.60">
    <property type="entry name" value="FAD/NAD(P)-binding domain"/>
    <property type="match status" value="1"/>
</dbReference>
<proteinExistence type="predicted"/>
<keyword evidence="4" id="KW-0408">Iron</keyword>
<keyword evidence="7" id="KW-1185">Reference proteome</keyword>
<evidence type="ECO:0008006" key="8">
    <source>
        <dbReference type="Google" id="ProtNLM"/>
    </source>
</evidence>
<evidence type="ECO:0000256" key="3">
    <source>
        <dbReference type="ARBA" id="ARBA00023002"/>
    </source>
</evidence>
<dbReference type="GO" id="GO:0051539">
    <property type="term" value="F:4 iron, 4 sulfur cluster binding"/>
    <property type="evidence" value="ECO:0007669"/>
    <property type="project" value="UniProtKB-KW"/>
</dbReference>
<keyword evidence="5" id="KW-0411">Iron-sulfur</keyword>
<evidence type="ECO:0000313" key="7">
    <source>
        <dbReference type="Proteomes" id="UP000366872"/>
    </source>
</evidence>
<evidence type="ECO:0000256" key="2">
    <source>
        <dbReference type="ARBA" id="ARBA00022723"/>
    </source>
</evidence>
<dbReference type="InterPro" id="IPR036188">
    <property type="entry name" value="FAD/NAD-bd_sf"/>
</dbReference>
<dbReference type="Proteomes" id="UP000366872">
    <property type="component" value="Unassembled WGS sequence"/>
</dbReference>
<sequence length="449" mass="48862">MKDYCHPKRITEDGIVESPRSLPIRCEYDVVVCGGGAAGVGAALAAAREGAKTLLIEKHGILGGVWTAGLLNPFFECVGRGWLVDELVQNLTAAGAFSGWREHDFTFDVEVMRRTLEQMMADAGVELLYYTLVADAIVEDDRLRGVVIESKAGREAVLGTVLVDATGDGDLLARAGCEYDLGRARDGMLQPMTLMFEIDGLPEGWEQAGSEELFDQMVEVIRQKELGIKLPYPRCGYAPWVINTPVPGVADVQCTHAIGIDPLDPASLTQGTIDCRRQAAETVEVFRHIPEFKNVRLTHSAAQIGVREARRLKGRYSMTIEDLIEGRCFDDAVTSCAFVIDVHDPEKGGTDEDLGRVRIKPYEIPYRAMLPESMRGLLVAGRCISGNHEAHASYRVTGTAMALGQAAGLAAAWAVRDGRELDEVDGGALHGTLQERGAKFAVDVRVVHQ</sequence>
<dbReference type="GO" id="GO:0016491">
    <property type="term" value="F:oxidoreductase activity"/>
    <property type="evidence" value="ECO:0007669"/>
    <property type="project" value="UniProtKB-KW"/>
</dbReference>
<dbReference type="SUPFAM" id="SSF51905">
    <property type="entry name" value="FAD/NAD(P)-binding domain"/>
    <property type="match status" value="1"/>
</dbReference>
<reference evidence="6 7" key="1">
    <citation type="submission" date="2019-04" db="EMBL/GenBank/DDBJ databases">
        <authorList>
            <person name="Van Vliet M D."/>
        </authorList>
    </citation>
    <scope>NUCLEOTIDE SEQUENCE [LARGE SCALE GENOMIC DNA]</scope>
    <source>
        <strain evidence="6 7">F1</strain>
    </source>
</reference>
<evidence type="ECO:0000256" key="4">
    <source>
        <dbReference type="ARBA" id="ARBA00023004"/>
    </source>
</evidence>
<dbReference type="AlphaFoldDB" id="A0A6C2TYT2"/>
<keyword evidence="3" id="KW-0560">Oxidoreductase</keyword>
<evidence type="ECO:0000256" key="1">
    <source>
        <dbReference type="ARBA" id="ARBA00022485"/>
    </source>
</evidence>
<dbReference type="PANTHER" id="PTHR43498:SF1">
    <property type="entry name" value="COB--COM HETERODISULFIDE REDUCTASE IRON-SULFUR SUBUNIT A"/>
    <property type="match status" value="1"/>
</dbReference>
<dbReference type="InterPro" id="IPR039650">
    <property type="entry name" value="HdrA-like"/>
</dbReference>
<organism evidence="6 7">
    <name type="scientific">Pontiella desulfatans</name>
    <dbReference type="NCBI Taxonomy" id="2750659"/>
    <lineage>
        <taxon>Bacteria</taxon>
        <taxon>Pseudomonadati</taxon>
        <taxon>Kiritimatiellota</taxon>
        <taxon>Kiritimatiellia</taxon>
        <taxon>Kiritimatiellales</taxon>
        <taxon>Pontiellaceae</taxon>
        <taxon>Pontiella</taxon>
    </lineage>
</organism>
<evidence type="ECO:0000313" key="6">
    <source>
        <dbReference type="EMBL" id="VGO12511.1"/>
    </source>
</evidence>
<protein>
    <recommendedName>
        <fullName evidence="8">Thiazole biosynthetic enzyme</fullName>
    </recommendedName>
</protein>
<dbReference type="EMBL" id="CAAHFG010000001">
    <property type="protein sequence ID" value="VGO12511.1"/>
    <property type="molecule type" value="Genomic_DNA"/>
</dbReference>
<dbReference type="PANTHER" id="PTHR43498">
    <property type="entry name" value="FERREDOXIN:COB-COM HETERODISULFIDE REDUCTASE SUBUNIT A"/>
    <property type="match status" value="1"/>
</dbReference>
<keyword evidence="2" id="KW-0479">Metal-binding</keyword>
<name>A0A6C2TYT2_PONDE</name>
<dbReference type="Pfam" id="PF12831">
    <property type="entry name" value="FAD_oxidored"/>
    <property type="match status" value="1"/>
</dbReference>
<accession>A0A6C2TYT2</accession>